<dbReference type="OrthoDB" id="7474994at2"/>
<keyword evidence="3" id="KW-1185">Reference proteome</keyword>
<name>A0A558RD77_9SPHN</name>
<dbReference type="AlphaFoldDB" id="A0A558RD77"/>
<evidence type="ECO:0000313" key="2">
    <source>
        <dbReference type="EMBL" id="TVV77427.1"/>
    </source>
</evidence>
<accession>A0A558RD77</accession>
<protein>
    <submittedName>
        <fullName evidence="2">Uncharacterized protein</fullName>
    </submittedName>
</protein>
<organism evidence="2 3">
    <name type="scientific">Alterirhizorhabdus solaris</name>
    <dbReference type="NCBI Taxonomy" id="2529389"/>
    <lineage>
        <taxon>Bacteria</taxon>
        <taxon>Pseudomonadati</taxon>
        <taxon>Pseudomonadota</taxon>
        <taxon>Alphaproteobacteria</taxon>
        <taxon>Sphingomonadales</taxon>
        <taxon>Rhizorhabdaceae</taxon>
        <taxon>Alterirhizorhabdus</taxon>
    </lineage>
</organism>
<proteinExistence type="predicted"/>
<evidence type="ECO:0000313" key="3">
    <source>
        <dbReference type="Proteomes" id="UP000318681"/>
    </source>
</evidence>
<dbReference type="EMBL" id="VNIM01000002">
    <property type="protein sequence ID" value="TVV77427.1"/>
    <property type="molecule type" value="Genomic_DNA"/>
</dbReference>
<evidence type="ECO:0000256" key="1">
    <source>
        <dbReference type="SAM" id="MobiDB-lite"/>
    </source>
</evidence>
<sequence length="66" mass="7391">MGGSAVVDSETLRAAARLARARSTPPRSVDHRDGLERLGARRALEQLARDLEITADHEERQQRKSR</sequence>
<comment type="caution">
    <text evidence="2">The sequence shown here is derived from an EMBL/GenBank/DDBJ whole genome shotgun (WGS) entry which is preliminary data.</text>
</comment>
<feature type="compositionally biased region" description="Low complexity" evidence="1">
    <location>
        <begin position="17"/>
        <end position="27"/>
    </location>
</feature>
<feature type="region of interest" description="Disordered" evidence="1">
    <location>
        <begin position="17"/>
        <end position="36"/>
    </location>
</feature>
<dbReference type="Proteomes" id="UP000318681">
    <property type="component" value="Unassembled WGS sequence"/>
</dbReference>
<gene>
    <name evidence="2" type="ORF">FOY91_00995</name>
</gene>
<reference evidence="2 3" key="1">
    <citation type="submission" date="2019-07" db="EMBL/GenBank/DDBJ databases">
        <title>Sphingomonas solaris sp. nov., isolated from a solar panel from Boston, Massachusetts.</title>
        <authorList>
            <person name="Tanner K."/>
            <person name="Pascual J."/>
            <person name="Mancuso C."/>
            <person name="Pereto J."/>
            <person name="Khalil A."/>
            <person name="Vilanova C."/>
        </authorList>
    </citation>
    <scope>NUCLEOTIDE SEQUENCE [LARGE SCALE GENOMIC DNA]</scope>
    <source>
        <strain evidence="2 3">R4DWN</strain>
    </source>
</reference>